<dbReference type="Proteomes" id="UP000001572">
    <property type="component" value="Chromosome"/>
</dbReference>
<reference evidence="4" key="1">
    <citation type="journal article" date="2016" name="Genome Announc.">
        <title>Complete genome sequence of Alkaliphilus metalliredigens strain QYMF, an alkaliphilic and metal-reducing bacterium isolated from borax-contaminated leachate ponds.</title>
        <authorList>
            <person name="Hwang C."/>
            <person name="Copeland A."/>
            <person name="Lucas S."/>
            <person name="Lapidus A."/>
            <person name="Barry K."/>
            <person name="Detter J.C."/>
            <person name="Glavina Del Rio T."/>
            <person name="Hammon N."/>
            <person name="Israni S."/>
            <person name="Dalin E."/>
            <person name="Tice H."/>
            <person name="Pitluck S."/>
            <person name="Chertkov O."/>
            <person name="Brettin T."/>
            <person name="Bruce D."/>
            <person name="Han C."/>
            <person name="Schmutz J."/>
            <person name="Larimer F."/>
            <person name="Land M.L."/>
            <person name="Hauser L."/>
            <person name="Kyrpides N."/>
            <person name="Mikhailova N."/>
            <person name="Ye Q."/>
            <person name="Zhou J."/>
            <person name="Richardson P."/>
            <person name="Fields M.W."/>
        </authorList>
    </citation>
    <scope>NUCLEOTIDE SEQUENCE [LARGE SCALE GENOMIC DNA]</scope>
    <source>
        <strain evidence="4">QYMF</strain>
    </source>
</reference>
<keyword evidence="4" id="KW-1185">Reference proteome</keyword>
<name>A6TND1_ALKMQ</name>
<keyword evidence="1" id="KW-1133">Transmembrane helix</keyword>
<dbReference type="InterPro" id="IPR025642">
    <property type="entry name" value="DUF4342"/>
</dbReference>
<organism evidence="3 4">
    <name type="scientific">Alkaliphilus metalliredigens (strain QYMF)</name>
    <dbReference type="NCBI Taxonomy" id="293826"/>
    <lineage>
        <taxon>Bacteria</taxon>
        <taxon>Bacillati</taxon>
        <taxon>Bacillota</taxon>
        <taxon>Clostridia</taxon>
        <taxon>Peptostreptococcales</taxon>
        <taxon>Natronincolaceae</taxon>
        <taxon>Alkaliphilus</taxon>
    </lineage>
</organism>
<dbReference type="SUPFAM" id="SSF46934">
    <property type="entry name" value="UBA-like"/>
    <property type="match status" value="1"/>
</dbReference>
<dbReference type="AlphaFoldDB" id="A6TND1"/>
<feature type="domain" description="DUF4342" evidence="2">
    <location>
        <begin position="53"/>
        <end position="120"/>
    </location>
</feature>
<gene>
    <name evidence="3" type="ordered locus">Amet_1505</name>
</gene>
<dbReference type="HOGENOM" id="CLU_115782_0_1_9"/>
<sequence>MMTITIEMIDELKKRANVSFKDAKEALEKYDGDLVEALVYLENNNKFKAFNAGKKEDFLDKVKEVIRKGNNTRFIIRKKERTILNLSLTFTIIVGVFTFHVSLVALIIGLLTGCKFRFEKNSGEDMKVNSILNKVHDNINNFKKDLHDDVPTEKE</sequence>
<evidence type="ECO:0000313" key="3">
    <source>
        <dbReference type="EMBL" id="ABR47699.1"/>
    </source>
</evidence>
<evidence type="ECO:0000256" key="1">
    <source>
        <dbReference type="SAM" id="Phobius"/>
    </source>
</evidence>
<feature type="transmembrane region" description="Helical" evidence="1">
    <location>
        <begin position="83"/>
        <end position="111"/>
    </location>
</feature>
<keyword evidence="1" id="KW-0472">Membrane</keyword>
<dbReference type="InterPro" id="IPR009060">
    <property type="entry name" value="UBA-like_sf"/>
</dbReference>
<accession>A6TND1</accession>
<keyword evidence="1" id="KW-0812">Transmembrane</keyword>
<evidence type="ECO:0000259" key="2">
    <source>
        <dbReference type="Pfam" id="PF14242"/>
    </source>
</evidence>
<protein>
    <submittedName>
        <fullName evidence="3">Ubiquitin-associated domain-containing protein</fullName>
    </submittedName>
</protein>
<dbReference type="STRING" id="293826.Amet_1505"/>
<proteinExistence type="predicted"/>
<dbReference type="Gene3D" id="1.10.8.10">
    <property type="entry name" value="DNA helicase RuvA subunit, C-terminal domain"/>
    <property type="match status" value="1"/>
</dbReference>
<dbReference type="eggNOG" id="COG0264">
    <property type="taxonomic scope" value="Bacteria"/>
</dbReference>
<evidence type="ECO:0000313" key="4">
    <source>
        <dbReference type="Proteomes" id="UP000001572"/>
    </source>
</evidence>
<dbReference type="KEGG" id="amt:Amet_1505"/>
<dbReference type="CDD" id="cd14360">
    <property type="entry name" value="UBA_NAC_like_bac"/>
    <property type="match status" value="1"/>
</dbReference>
<dbReference type="EMBL" id="CP000724">
    <property type="protein sequence ID" value="ABR47699.1"/>
    <property type="molecule type" value="Genomic_DNA"/>
</dbReference>
<dbReference type="Pfam" id="PF14242">
    <property type="entry name" value="DUF4342"/>
    <property type="match status" value="1"/>
</dbReference>